<feature type="transmembrane region" description="Helical" evidence="10">
    <location>
        <begin position="12"/>
        <end position="28"/>
    </location>
</feature>
<dbReference type="InterPro" id="IPR002541">
    <property type="entry name" value="Cyt_c_assembly"/>
</dbReference>
<dbReference type="Proteomes" id="UP000197025">
    <property type="component" value="Unassembled WGS sequence"/>
</dbReference>
<feature type="transmembrane region" description="Helical" evidence="10">
    <location>
        <begin position="496"/>
        <end position="518"/>
    </location>
</feature>
<dbReference type="GO" id="GO:0015232">
    <property type="term" value="F:heme transmembrane transporter activity"/>
    <property type="evidence" value="ECO:0007669"/>
    <property type="project" value="InterPro"/>
</dbReference>
<gene>
    <name evidence="13" type="ORF">SAMN02746019_00005590</name>
</gene>
<evidence type="ECO:0000259" key="11">
    <source>
        <dbReference type="Pfam" id="PF01578"/>
    </source>
</evidence>
<feature type="transmembrane region" description="Helical" evidence="10">
    <location>
        <begin position="123"/>
        <end position="143"/>
    </location>
</feature>
<evidence type="ECO:0000256" key="3">
    <source>
        <dbReference type="ARBA" id="ARBA00022475"/>
    </source>
</evidence>
<dbReference type="InParanoid" id="A0A212QSN3"/>
<dbReference type="InterPro" id="IPR003568">
    <property type="entry name" value="Cyt_c_biogenesis_CcmF"/>
</dbReference>
<dbReference type="PRINTS" id="PR01411">
    <property type="entry name" value="CCMFBIOGNSIS"/>
</dbReference>
<feature type="domain" description="Cytochrome c assembly protein" evidence="11">
    <location>
        <begin position="90"/>
        <end position="294"/>
    </location>
</feature>
<name>A0A212QSN3_9CHLR</name>
<dbReference type="GO" id="GO:0020037">
    <property type="term" value="F:heme binding"/>
    <property type="evidence" value="ECO:0007669"/>
    <property type="project" value="InterPro"/>
</dbReference>
<feature type="transmembrane region" description="Helical" evidence="10">
    <location>
        <begin position="350"/>
        <end position="372"/>
    </location>
</feature>
<organism evidence="13 14">
    <name type="scientific">Thermoflexus hugenholtzii JAD2</name>
    <dbReference type="NCBI Taxonomy" id="877466"/>
    <lineage>
        <taxon>Bacteria</taxon>
        <taxon>Bacillati</taxon>
        <taxon>Chloroflexota</taxon>
        <taxon>Thermoflexia</taxon>
        <taxon>Thermoflexales</taxon>
        <taxon>Thermoflexaceae</taxon>
        <taxon>Thermoflexus</taxon>
    </lineage>
</organism>
<evidence type="ECO:0000259" key="12">
    <source>
        <dbReference type="Pfam" id="PF16327"/>
    </source>
</evidence>
<dbReference type="GO" id="GO:0017004">
    <property type="term" value="P:cytochrome complex assembly"/>
    <property type="evidence" value="ECO:0007669"/>
    <property type="project" value="UniProtKB-KW"/>
</dbReference>
<accession>A0A212QSN3</accession>
<feature type="domain" description="Cytochrome c-type biogenesis protein CcmF C-terminal" evidence="12">
    <location>
        <begin position="313"/>
        <end position="644"/>
    </location>
</feature>
<evidence type="ECO:0000256" key="4">
    <source>
        <dbReference type="ARBA" id="ARBA00022519"/>
    </source>
</evidence>
<evidence type="ECO:0000256" key="7">
    <source>
        <dbReference type="ARBA" id="ARBA00022989"/>
    </source>
</evidence>
<feature type="transmembrane region" description="Helical" evidence="10">
    <location>
        <begin position="312"/>
        <end position="329"/>
    </location>
</feature>
<keyword evidence="3" id="KW-1003">Cell membrane</keyword>
<feature type="transmembrane region" description="Helical" evidence="10">
    <location>
        <begin position="40"/>
        <end position="62"/>
    </location>
</feature>
<keyword evidence="6" id="KW-0201">Cytochrome c-type biogenesis</keyword>
<dbReference type="PRINTS" id="PR01410">
    <property type="entry name" value="CCBIOGENESIS"/>
</dbReference>
<evidence type="ECO:0000313" key="14">
    <source>
        <dbReference type="Proteomes" id="UP000197025"/>
    </source>
</evidence>
<feature type="transmembrane region" description="Helical" evidence="10">
    <location>
        <begin position="447"/>
        <end position="468"/>
    </location>
</feature>
<dbReference type="PANTHER" id="PTHR43653:SF1">
    <property type="entry name" value="CYTOCHROME C-TYPE BIOGENESIS PROTEIN CCMF"/>
    <property type="match status" value="1"/>
</dbReference>
<dbReference type="AlphaFoldDB" id="A0A212QSN3"/>
<feature type="transmembrane region" description="Helical" evidence="10">
    <location>
        <begin position="392"/>
        <end position="410"/>
    </location>
</feature>
<comment type="similarity">
    <text evidence="2">Belongs to the CcmF/CycK/Ccl1/NrfE/CcsA family.</text>
</comment>
<dbReference type="PANTHER" id="PTHR43653">
    <property type="entry name" value="CYTOCHROME C ASSEMBLY PROTEIN-RELATED"/>
    <property type="match status" value="1"/>
</dbReference>
<evidence type="ECO:0000256" key="8">
    <source>
        <dbReference type="ARBA" id="ARBA00023136"/>
    </source>
</evidence>
<keyword evidence="8 10" id="KW-0472">Membrane</keyword>
<keyword evidence="7 10" id="KW-1133">Transmembrane helix</keyword>
<dbReference type="OrthoDB" id="9761451at2"/>
<feature type="transmembrane region" description="Helical" evidence="10">
    <location>
        <begin position="624"/>
        <end position="645"/>
    </location>
</feature>
<dbReference type="EMBL" id="FYEK01000022">
    <property type="protein sequence ID" value="SNB62633.1"/>
    <property type="molecule type" value="Genomic_DNA"/>
</dbReference>
<dbReference type="InterPro" id="IPR032523">
    <property type="entry name" value="CcmF_C"/>
</dbReference>
<dbReference type="Pfam" id="PF16327">
    <property type="entry name" value="CcmF_C"/>
    <property type="match status" value="1"/>
</dbReference>
<evidence type="ECO:0000256" key="6">
    <source>
        <dbReference type="ARBA" id="ARBA00022748"/>
    </source>
</evidence>
<feature type="transmembrane region" description="Helical" evidence="10">
    <location>
        <begin position="95"/>
        <end position="111"/>
    </location>
</feature>
<feature type="transmembrane region" description="Helical" evidence="10">
    <location>
        <begin position="208"/>
        <end position="228"/>
    </location>
</feature>
<sequence>MSLLGELVLDLAWGLGLAGTALAFYAGWRREARWGEVARRIGLVMAPLLTLAVLLLESALLADDFRLIYVAQVSRQTQPLFLKITALWGGQNGSLLFWSWLMSLFLFAAMARADRFPRDLRPFIAGVLLLTQTFFLLLNRFFANPFETFPVPPADGRGLNPLLRHPGMIAHPPLLYLGFVGFTVPYAIVIAALLAGRRDDEWIPLLRRWALVAWLFLSLGLLVGARWAYDVLGWGGYWGWDPVENAALLPWLTGTAFLHSVMVQERRGMLKVWTALLIILTYALVILGTFITRTGVIASVHAFARSAIGGPFLIYVGLVLVGSLALLTARWELLRAENRIEAWLSRETFFLLNNWLFLGIAFAVFWGTFYPMFSELLFNEKLTVGPPYYNQVTGPLFAGLYLLMGVIPFLRWRRTPGASLRLAVGSSAMAGLGAMALARALGVSMPWALVGFGLCAFAGWGTLLDYGLGVRARRRATGEPWPTALARLLARSPRRYGGYLVHLGVVLIGIGVIGSQAYPQETQRTLQLGEALSLGGYRLVYQGIRQYTPATEPDVVVTQAWVRAFDARGNLLADLYPYVLQYDSGESLTPPALRATLKEDLYILLSGWVEGGNRATFKIFINPLVSWIWIGGIVLILGTLVALWPRPTPAPAPQMIRPRLQEEPSIVS</sequence>
<comment type="subcellular location">
    <subcellularLocation>
        <location evidence="1">Cell inner membrane</location>
        <topology evidence="1">Multi-pass membrane protein</topology>
    </subcellularLocation>
</comment>
<dbReference type="InterPro" id="IPR003567">
    <property type="entry name" value="Cyt_c_biogenesis"/>
</dbReference>
<keyword evidence="14" id="KW-1185">Reference proteome</keyword>
<dbReference type="GO" id="GO:0005886">
    <property type="term" value="C:plasma membrane"/>
    <property type="evidence" value="ECO:0007669"/>
    <property type="project" value="UniProtKB-SubCell"/>
</dbReference>
<feature type="transmembrane region" description="Helical" evidence="10">
    <location>
        <begin position="174"/>
        <end position="196"/>
    </location>
</feature>
<keyword evidence="4" id="KW-0997">Cell inner membrane</keyword>
<evidence type="ECO:0000313" key="13">
    <source>
        <dbReference type="EMBL" id="SNB62633.1"/>
    </source>
</evidence>
<proteinExistence type="inferred from homology"/>
<evidence type="ECO:0000256" key="9">
    <source>
        <dbReference type="ARBA" id="ARBA00037230"/>
    </source>
</evidence>
<dbReference type="RefSeq" id="WP_088570826.1">
    <property type="nucleotide sequence ID" value="NZ_FYEK01000022.1"/>
</dbReference>
<reference evidence="14" key="1">
    <citation type="submission" date="2017-06" db="EMBL/GenBank/DDBJ databases">
        <authorList>
            <person name="Varghese N."/>
            <person name="Submissions S."/>
        </authorList>
    </citation>
    <scope>NUCLEOTIDE SEQUENCE [LARGE SCALE GENOMIC DNA]</scope>
    <source>
        <strain evidence="14">JAD2</strain>
    </source>
</reference>
<evidence type="ECO:0000256" key="1">
    <source>
        <dbReference type="ARBA" id="ARBA00004429"/>
    </source>
</evidence>
<dbReference type="Pfam" id="PF01578">
    <property type="entry name" value="Cytochrom_C_asm"/>
    <property type="match status" value="1"/>
</dbReference>
<protein>
    <submittedName>
        <fullName evidence="13">Cytochrome c-type biogenesis protein CcmF</fullName>
    </submittedName>
</protein>
<feature type="transmembrane region" description="Helical" evidence="10">
    <location>
        <begin position="248"/>
        <end position="265"/>
    </location>
</feature>
<evidence type="ECO:0000256" key="2">
    <source>
        <dbReference type="ARBA" id="ARBA00009186"/>
    </source>
</evidence>
<evidence type="ECO:0000256" key="5">
    <source>
        <dbReference type="ARBA" id="ARBA00022692"/>
    </source>
</evidence>
<evidence type="ECO:0000256" key="10">
    <source>
        <dbReference type="SAM" id="Phobius"/>
    </source>
</evidence>
<feature type="transmembrane region" description="Helical" evidence="10">
    <location>
        <begin position="272"/>
        <end position="292"/>
    </location>
</feature>
<keyword evidence="5 10" id="KW-0812">Transmembrane</keyword>
<feature type="transmembrane region" description="Helical" evidence="10">
    <location>
        <begin position="422"/>
        <end position="441"/>
    </location>
</feature>
<comment type="function">
    <text evidence="9">Required for the biogenesis of c-type cytochromes. Possible subunit of a heme lyase.</text>
</comment>